<dbReference type="SUPFAM" id="SSF52096">
    <property type="entry name" value="ClpP/crotonase"/>
    <property type="match status" value="1"/>
</dbReference>
<name>A0A1I6X3W7_9GAMM</name>
<evidence type="ECO:0000313" key="8">
    <source>
        <dbReference type="EMBL" id="SFT32880.1"/>
    </source>
</evidence>
<evidence type="ECO:0000313" key="9">
    <source>
        <dbReference type="Proteomes" id="UP000199594"/>
    </source>
</evidence>
<dbReference type="Pfam" id="PF01343">
    <property type="entry name" value="Peptidase_S49"/>
    <property type="match status" value="1"/>
</dbReference>
<dbReference type="Proteomes" id="UP000199594">
    <property type="component" value="Unassembled WGS sequence"/>
</dbReference>
<organism evidence="8 9">
    <name type="scientific">Halomonas saccharevitans</name>
    <dbReference type="NCBI Taxonomy" id="416872"/>
    <lineage>
        <taxon>Bacteria</taxon>
        <taxon>Pseudomonadati</taxon>
        <taxon>Pseudomonadota</taxon>
        <taxon>Gammaproteobacteria</taxon>
        <taxon>Oceanospirillales</taxon>
        <taxon>Halomonadaceae</taxon>
        <taxon>Halomonas</taxon>
    </lineage>
</organism>
<dbReference type="AlphaFoldDB" id="A0A1I6X3W7"/>
<reference evidence="8 9" key="1">
    <citation type="submission" date="2016-10" db="EMBL/GenBank/DDBJ databases">
        <authorList>
            <person name="de Groot N.N."/>
        </authorList>
    </citation>
    <scope>NUCLEOTIDE SEQUENCE [LARGE SCALE GENOMIC DNA]</scope>
    <source>
        <strain evidence="8 9">CGMCC 1.6493</strain>
    </source>
</reference>
<keyword evidence="4" id="KW-0720">Serine protease</keyword>
<keyword evidence="6" id="KW-1133">Transmembrane helix</keyword>
<dbReference type="OrthoDB" id="9764363at2"/>
<dbReference type="NCBIfam" id="TIGR00706">
    <property type="entry name" value="SppA_dom"/>
    <property type="match status" value="1"/>
</dbReference>
<keyword evidence="3" id="KW-0378">Hydrolase</keyword>
<dbReference type="Gene3D" id="3.90.226.10">
    <property type="entry name" value="2-enoyl-CoA Hydratase, Chain A, domain 1"/>
    <property type="match status" value="1"/>
</dbReference>
<evidence type="ECO:0000256" key="6">
    <source>
        <dbReference type="SAM" id="Phobius"/>
    </source>
</evidence>
<feature type="compositionally biased region" description="Basic and acidic residues" evidence="5">
    <location>
        <begin position="1"/>
        <end position="11"/>
    </location>
</feature>
<keyword evidence="2 8" id="KW-0645">Protease</keyword>
<evidence type="ECO:0000256" key="4">
    <source>
        <dbReference type="ARBA" id="ARBA00022825"/>
    </source>
</evidence>
<keyword evidence="6" id="KW-0472">Membrane</keyword>
<evidence type="ECO:0000256" key="5">
    <source>
        <dbReference type="SAM" id="MobiDB-lite"/>
    </source>
</evidence>
<evidence type="ECO:0000256" key="3">
    <source>
        <dbReference type="ARBA" id="ARBA00022801"/>
    </source>
</evidence>
<evidence type="ECO:0000256" key="1">
    <source>
        <dbReference type="ARBA" id="ARBA00008683"/>
    </source>
</evidence>
<feature type="domain" description="Peptidase S49" evidence="7">
    <location>
        <begin position="179"/>
        <end position="322"/>
    </location>
</feature>
<keyword evidence="6" id="KW-0812">Transmembrane</keyword>
<gene>
    <name evidence="8" type="ORF">SAMN04487956_101150</name>
</gene>
<dbReference type="Gene3D" id="6.20.330.10">
    <property type="match status" value="1"/>
</dbReference>
<accession>A0A1I6X3W7</accession>
<feature type="transmembrane region" description="Helical" evidence="6">
    <location>
        <begin position="80"/>
        <end position="102"/>
    </location>
</feature>
<dbReference type="InterPro" id="IPR004635">
    <property type="entry name" value="Pept_S49_SppA"/>
</dbReference>
<comment type="similarity">
    <text evidence="1">Belongs to the peptidase S49 family.</text>
</comment>
<dbReference type="InterPro" id="IPR002142">
    <property type="entry name" value="Peptidase_S49"/>
</dbReference>
<dbReference type="GO" id="GO:0008236">
    <property type="term" value="F:serine-type peptidase activity"/>
    <property type="evidence" value="ECO:0007669"/>
    <property type="project" value="UniProtKB-KW"/>
</dbReference>
<dbReference type="EMBL" id="FPAQ01000001">
    <property type="protein sequence ID" value="SFT32880.1"/>
    <property type="molecule type" value="Genomic_DNA"/>
</dbReference>
<dbReference type="CDD" id="cd07023">
    <property type="entry name" value="S49_Sppa_N_C"/>
    <property type="match status" value="1"/>
</dbReference>
<dbReference type="GO" id="GO:0006508">
    <property type="term" value="P:proteolysis"/>
    <property type="evidence" value="ECO:0007669"/>
    <property type="project" value="UniProtKB-KW"/>
</dbReference>
<dbReference type="PANTHER" id="PTHR42987">
    <property type="entry name" value="PEPTIDASE S49"/>
    <property type="match status" value="1"/>
</dbReference>
<evidence type="ECO:0000259" key="7">
    <source>
        <dbReference type="Pfam" id="PF01343"/>
    </source>
</evidence>
<protein>
    <submittedName>
        <fullName evidence="8">Protease-4</fullName>
    </submittedName>
</protein>
<proteinExistence type="inferred from homology"/>
<evidence type="ECO:0000256" key="2">
    <source>
        <dbReference type="ARBA" id="ARBA00022670"/>
    </source>
</evidence>
<dbReference type="RefSeq" id="WP_089846170.1">
    <property type="nucleotide sequence ID" value="NZ_FPAQ01000001.1"/>
</dbReference>
<feature type="region of interest" description="Disordered" evidence="5">
    <location>
        <begin position="1"/>
        <end position="48"/>
    </location>
</feature>
<dbReference type="PANTHER" id="PTHR42987:SF8">
    <property type="entry name" value="PROTEINASE"/>
    <property type="match status" value="1"/>
</dbReference>
<dbReference type="InterPro" id="IPR047272">
    <property type="entry name" value="S49_SppA_C"/>
</dbReference>
<dbReference type="InterPro" id="IPR029045">
    <property type="entry name" value="ClpP/crotonase-like_dom_sf"/>
</dbReference>
<sequence length="365" mass="40236">MSDDDKRDDRWTTGPELTPEQARQAREGSPADAAVADVEPSGDEDAETLRERQRLAQLAMMDRWIDGVLVEQRRSRRWKLFFRFFFALLILASLATTFYGLFVAPGAAAPAGRHLGVVEVKGVIDSESPASAQRVIEGLERAWRAEQAEAVVLHVNSPGGSPVQSQRIFDAVMRLREEGNKPIVAVVEDIGASGAYYVAAAADEIVAAPASLVGSIGVIHAGFGFEEAIERLGVERRVFTAGENKAFLDPFSTVAEAQRDFWQEVLATTHQQFIDDVRAGRGDRLADDERLFSGLIWTGEQAQALGLVDELGSLDTLARRFEGARLQDYTPRLDPFERISRQFGRVAAEWVGLPQAETPVRYQLP</sequence>